<sequence length="124" mass="13586">MLTHREPVSVTIANQPKTVTASSNSTIQQVLYAPGNDQPIACLKTGQDPEHLTDEDGTKCDPQIAPECTYYDADKRACHAPHSNAGGTIQVNVLGSLSLTQLCDRNNNEDHNRGEMTYLNSRLY</sequence>
<accession>Q49804</accession>
<organism evidence="1">
    <name type="scientific">Mycobacterium leprae</name>
    <dbReference type="NCBI Taxonomy" id="1769"/>
    <lineage>
        <taxon>Bacteria</taxon>
        <taxon>Bacillati</taxon>
        <taxon>Actinomycetota</taxon>
        <taxon>Actinomycetes</taxon>
        <taxon>Mycobacteriales</taxon>
        <taxon>Mycobacteriaceae</taxon>
        <taxon>Mycobacterium</taxon>
    </lineage>
</organism>
<name>Q49804_MYCLR</name>
<reference evidence="1" key="2">
    <citation type="submission" date="1994-03" db="EMBL/GenBank/DDBJ databases">
        <authorList>
            <person name="Robison K."/>
        </authorList>
    </citation>
    <scope>NUCLEOTIDE SEQUENCE</scope>
</reference>
<reference evidence="1" key="1">
    <citation type="submission" date="1994-01" db="EMBL/GenBank/DDBJ databases">
        <authorList>
            <person name="Smith D.R."/>
        </authorList>
    </citation>
    <scope>NUCLEOTIDE SEQUENCE</scope>
</reference>
<dbReference type="EMBL" id="U00017">
    <property type="protein sequence ID" value="AAA17218.1"/>
    <property type="molecule type" value="Genomic_DNA"/>
</dbReference>
<proteinExistence type="predicted"/>
<dbReference type="AlphaFoldDB" id="Q49804"/>
<evidence type="ECO:0000313" key="1">
    <source>
        <dbReference type="EMBL" id="AAA17218.1"/>
    </source>
</evidence>
<dbReference type="PIR" id="S72878">
    <property type="entry name" value="S72878"/>
</dbReference>
<protein>
    <submittedName>
        <fullName evidence="1">B2126_F3_120</fullName>
    </submittedName>
</protein>